<dbReference type="CDD" id="cd00093">
    <property type="entry name" value="HTH_XRE"/>
    <property type="match status" value="1"/>
</dbReference>
<reference evidence="2 3" key="1">
    <citation type="submission" date="2012-06" db="EMBL/GenBank/DDBJ databases">
        <title>Finished chromosome of genome of Microcoleus sp. PCC 7113.</title>
        <authorList>
            <consortium name="US DOE Joint Genome Institute"/>
            <person name="Gugger M."/>
            <person name="Coursin T."/>
            <person name="Rippka R."/>
            <person name="Tandeau De Marsac N."/>
            <person name="Huntemann M."/>
            <person name="Wei C.-L."/>
            <person name="Han J."/>
            <person name="Detter J.C."/>
            <person name="Han C."/>
            <person name="Tapia R."/>
            <person name="Chen A."/>
            <person name="Kyrpides N."/>
            <person name="Mavromatis K."/>
            <person name="Markowitz V."/>
            <person name="Szeto E."/>
            <person name="Ivanova N."/>
            <person name="Pagani I."/>
            <person name="Pati A."/>
            <person name="Goodwin L."/>
            <person name="Nordberg H.P."/>
            <person name="Cantor M.N."/>
            <person name="Hua S.X."/>
            <person name="Woyke T."/>
            <person name="Kerfeld C.A."/>
        </authorList>
    </citation>
    <scope>NUCLEOTIDE SEQUENCE [LARGE SCALE GENOMIC DNA]</scope>
    <source>
        <strain evidence="2 3">PCC 7113</strain>
    </source>
</reference>
<dbReference type="Gene3D" id="1.10.260.40">
    <property type="entry name" value="lambda repressor-like DNA-binding domains"/>
    <property type="match status" value="1"/>
</dbReference>
<feature type="domain" description="HTH cro/C1-type" evidence="1">
    <location>
        <begin position="15"/>
        <end position="78"/>
    </location>
</feature>
<dbReference type="eggNOG" id="COG1476">
    <property type="taxonomic scope" value="Bacteria"/>
</dbReference>
<dbReference type="SUPFAM" id="SSF47413">
    <property type="entry name" value="lambda repressor-like DNA-binding domains"/>
    <property type="match status" value="1"/>
</dbReference>
<dbReference type="STRING" id="1173027.Mic7113_2174"/>
<organism evidence="2 3">
    <name type="scientific">Allocoleopsis franciscana PCC 7113</name>
    <dbReference type="NCBI Taxonomy" id="1173027"/>
    <lineage>
        <taxon>Bacteria</taxon>
        <taxon>Bacillati</taxon>
        <taxon>Cyanobacteriota</taxon>
        <taxon>Cyanophyceae</taxon>
        <taxon>Coleofasciculales</taxon>
        <taxon>Coleofasciculaceae</taxon>
        <taxon>Allocoleopsis</taxon>
        <taxon>Allocoleopsis franciscana</taxon>
    </lineage>
</organism>
<dbReference type="PROSITE" id="PS50943">
    <property type="entry name" value="HTH_CROC1"/>
    <property type="match status" value="1"/>
</dbReference>
<sequence length="89" mass="9793">MPQAPLNPEEPISPLKRLRIQAGLTQSELARQIPDKTGTKPISQRAVSAWERGEYQPELTIPQMKAFCRALGVTLDALPDDCGPPKRSS</sequence>
<dbReference type="GO" id="GO:0003677">
    <property type="term" value="F:DNA binding"/>
    <property type="evidence" value="ECO:0007669"/>
    <property type="project" value="InterPro"/>
</dbReference>
<keyword evidence="3" id="KW-1185">Reference proteome</keyword>
<dbReference type="KEGG" id="mic:Mic7113_2174"/>
<gene>
    <name evidence="2" type="ORF">Mic7113_2174</name>
</gene>
<dbReference type="SMART" id="SM00530">
    <property type="entry name" value="HTH_XRE"/>
    <property type="match status" value="1"/>
</dbReference>
<evidence type="ECO:0000259" key="1">
    <source>
        <dbReference type="PROSITE" id="PS50943"/>
    </source>
</evidence>
<protein>
    <submittedName>
        <fullName evidence="2">Putative transcriptional regulator</fullName>
    </submittedName>
</protein>
<dbReference type="Proteomes" id="UP000010471">
    <property type="component" value="Chromosome"/>
</dbReference>
<dbReference type="OrthoDB" id="516913at2"/>
<evidence type="ECO:0000313" key="3">
    <source>
        <dbReference type="Proteomes" id="UP000010471"/>
    </source>
</evidence>
<name>K9WDZ8_9CYAN</name>
<proteinExistence type="predicted"/>
<dbReference type="InterPro" id="IPR010982">
    <property type="entry name" value="Lambda_DNA-bd_dom_sf"/>
</dbReference>
<dbReference type="RefSeq" id="WP_015182141.1">
    <property type="nucleotide sequence ID" value="NC_019738.1"/>
</dbReference>
<dbReference type="EMBL" id="CP003630">
    <property type="protein sequence ID" value="AFZ17989.1"/>
    <property type="molecule type" value="Genomic_DNA"/>
</dbReference>
<dbReference type="AlphaFoldDB" id="K9WDZ8"/>
<evidence type="ECO:0000313" key="2">
    <source>
        <dbReference type="EMBL" id="AFZ17989.1"/>
    </source>
</evidence>
<dbReference type="InterPro" id="IPR001387">
    <property type="entry name" value="Cro/C1-type_HTH"/>
</dbReference>
<dbReference type="Pfam" id="PF01381">
    <property type="entry name" value="HTH_3"/>
    <property type="match status" value="1"/>
</dbReference>
<accession>K9WDZ8</accession>
<dbReference type="HOGENOM" id="CLU_066192_62_3_3"/>